<dbReference type="AlphaFoldDB" id="A0A1C5GZL1"/>
<dbReference type="GO" id="GO:0015074">
    <property type="term" value="P:DNA integration"/>
    <property type="evidence" value="ECO:0007669"/>
    <property type="project" value="InterPro"/>
</dbReference>
<accession>A0A1C5GZL1</accession>
<dbReference type="GO" id="GO:0006310">
    <property type="term" value="P:DNA recombination"/>
    <property type="evidence" value="ECO:0007669"/>
    <property type="project" value="UniProtKB-KW"/>
</dbReference>
<organism evidence="5 6">
    <name type="scientific">Micromonospora siamensis</name>
    <dbReference type="NCBI Taxonomy" id="299152"/>
    <lineage>
        <taxon>Bacteria</taxon>
        <taxon>Bacillati</taxon>
        <taxon>Actinomycetota</taxon>
        <taxon>Actinomycetes</taxon>
        <taxon>Micromonosporales</taxon>
        <taxon>Micromonosporaceae</taxon>
        <taxon>Micromonospora</taxon>
    </lineage>
</organism>
<dbReference type="PROSITE" id="PS51898">
    <property type="entry name" value="TYR_RECOMBINASE"/>
    <property type="match status" value="1"/>
</dbReference>
<gene>
    <name evidence="5" type="ORF">GA0074704_0795</name>
</gene>
<dbReference type="Gene3D" id="1.10.443.10">
    <property type="entry name" value="Intergrase catalytic core"/>
    <property type="match status" value="1"/>
</dbReference>
<dbReference type="PANTHER" id="PTHR30349:SF64">
    <property type="entry name" value="PROPHAGE INTEGRASE INTD-RELATED"/>
    <property type="match status" value="1"/>
</dbReference>
<dbReference type="InterPro" id="IPR002104">
    <property type="entry name" value="Integrase_catalytic"/>
</dbReference>
<dbReference type="InterPro" id="IPR050090">
    <property type="entry name" value="Tyrosine_recombinase_XerCD"/>
</dbReference>
<evidence type="ECO:0000256" key="1">
    <source>
        <dbReference type="ARBA" id="ARBA00008857"/>
    </source>
</evidence>
<evidence type="ECO:0000256" key="3">
    <source>
        <dbReference type="ARBA" id="ARBA00023172"/>
    </source>
</evidence>
<dbReference type="EMBL" id="LT607751">
    <property type="protein sequence ID" value="SCG39259.1"/>
    <property type="molecule type" value="Genomic_DNA"/>
</dbReference>
<dbReference type="Pfam" id="PF26003">
    <property type="entry name" value="Integrase_N_phage"/>
    <property type="match status" value="1"/>
</dbReference>
<keyword evidence="2" id="KW-0238">DNA-binding</keyword>
<dbReference type="PANTHER" id="PTHR30349">
    <property type="entry name" value="PHAGE INTEGRASE-RELATED"/>
    <property type="match status" value="1"/>
</dbReference>
<dbReference type="Proteomes" id="UP000198210">
    <property type="component" value="Chromosome I"/>
</dbReference>
<evidence type="ECO:0000313" key="5">
    <source>
        <dbReference type="EMBL" id="SCG39259.1"/>
    </source>
</evidence>
<comment type="similarity">
    <text evidence="1">Belongs to the 'phage' integrase family.</text>
</comment>
<dbReference type="Gene3D" id="1.10.150.130">
    <property type="match status" value="1"/>
</dbReference>
<dbReference type="CDD" id="cd01189">
    <property type="entry name" value="INT_ICEBs1_C_like"/>
    <property type="match status" value="1"/>
</dbReference>
<dbReference type="Pfam" id="PF00589">
    <property type="entry name" value="Phage_integrase"/>
    <property type="match status" value="1"/>
</dbReference>
<dbReference type="SUPFAM" id="SSF56349">
    <property type="entry name" value="DNA breaking-rejoining enzymes"/>
    <property type="match status" value="1"/>
</dbReference>
<dbReference type="InterPro" id="IPR010998">
    <property type="entry name" value="Integrase_recombinase_N"/>
</dbReference>
<dbReference type="GO" id="GO:0003677">
    <property type="term" value="F:DNA binding"/>
    <property type="evidence" value="ECO:0007669"/>
    <property type="project" value="UniProtKB-KW"/>
</dbReference>
<dbReference type="InterPro" id="IPR011010">
    <property type="entry name" value="DNA_brk_join_enz"/>
</dbReference>
<name>A0A1C5GZL1_9ACTN</name>
<keyword evidence="3" id="KW-0233">DNA recombination</keyword>
<dbReference type="InterPro" id="IPR013762">
    <property type="entry name" value="Integrase-like_cat_sf"/>
</dbReference>
<proteinExistence type="inferred from homology"/>
<protein>
    <submittedName>
        <fullName evidence="5">Site-specific recombinase XerD</fullName>
    </submittedName>
</protein>
<evidence type="ECO:0000256" key="2">
    <source>
        <dbReference type="ARBA" id="ARBA00023125"/>
    </source>
</evidence>
<sequence>MGKRRQFGYVRKLPSGRFHASFVPPNGGARQNAPQTFKTKTDANRWLTLVEADISRGSWLDDRAASETFGNYARAILRDSPKIGIRWRETCERNLRLHLVPLVDVPLRDLTASRVREWHAAALRGNGGRTSISQSYRFLRMVMNTAVREGIIARSPCQIPGAGTVRASERPVATPAQVVALVDAINPRYRTAVLIAAWCGLRRGEIAGLRVSDVDLTEHTITVRKARVEPLHAPGRAFDKDPKSDAGKRTIAIPPHVVPLVRLHLDEYAGSDRLFVSRDGSPLRGNTLYQAFVRARKQVGLDGLTFHDLRHTGQTLAAQTGATLADLMKRLGHSSMAAARRYLHAVDGRDREIAKALSELAAHGDVARLPRHITMRS</sequence>
<dbReference type="InterPro" id="IPR058717">
    <property type="entry name" value="Phage_L5_Integrase_N"/>
</dbReference>
<feature type="domain" description="Tyr recombinase" evidence="4">
    <location>
        <begin position="168"/>
        <end position="355"/>
    </location>
</feature>
<reference evidence="5 6" key="1">
    <citation type="submission" date="2016-06" db="EMBL/GenBank/DDBJ databases">
        <authorList>
            <person name="Kjaerup R.B."/>
            <person name="Dalgaard T.S."/>
            <person name="Juul-Madsen H.R."/>
        </authorList>
    </citation>
    <scope>NUCLEOTIDE SEQUENCE [LARGE SCALE GENOMIC DNA]</scope>
    <source>
        <strain evidence="5 6">DSM 45097</strain>
    </source>
</reference>
<evidence type="ECO:0000313" key="6">
    <source>
        <dbReference type="Proteomes" id="UP000198210"/>
    </source>
</evidence>
<evidence type="ECO:0000259" key="4">
    <source>
        <dbReference type="PROSITE" id="PS51898"/>
    </source>
</evidence>
<keyword evidence="6" id="KW-1185">Reference proteome</keyword>
<dbReference type="RefSeq" id="WP_088969233.1">
    <property type="nucleotide sequence ID" value="NZ_JBHLYF010000011.1"/>
</dbReference>